<gene>
    <name evidence="2" type="ORF">KHA99_15235</name>
</gene>
<sequence length="119" mass="13235">MNIARLLGVLGSLGGLLFCIYFLFNNPYVGGPPPEDVLASFSLSYFLPMIIGLYASRSFKPILLLICAIWSFPLTLYLAATPGVFKWLVISPVLLMAAAIIMFRKRKHSHNEVSLNDEK</sequence>
<dbReference type="Proteomes" id="UP000679749">
    <property type="component" value="Unassembled WGS sequence"/>
</dbReference>
<keyword evidence="1" id="KW-0472">Membrane</keyword>
<feature type="transmembrane region" description="Helical" evidence="1">
    <location>
        <begin position="37"/>
        <end position="55"/>
    </location>
</feature>
<reference evidence="2" key="1">
    <citation type="submission" date="2021-05" db="EMBL/GenBank/DDBJ databases">
        <title>Novel Bacillus species.</title>
        <authorList>
            <person name="Liu G."/>
        </authorList>
    </citation>
    <scope>NUCLEOTIDE SEQUENCE</scope>
    <source>
        <strain evidence="2">FJAT-49825</strain>
    </source>
</reference>
<protein>
    <submittedName>
        <fullName evidence="2">Uncharacterized protein</fullName>
    </submittedName>
</protein>
<dbReference type="RefSeq" id="WP_213118328.1">
    <property type="nucleotide sequence ID" value="NZ_JAGYPF010000003.1"/>
</dbReference>
<evidence type="ECO:0000313" key="3">
    <source>
        <dbReference type="Proteomes" id="UP000679749"/>
    </source>
</evidence>
<organism evidence="2 3">
    <name type="scientific">Neobacillus rhizophilus</name>
    <dbReference type="NCBI Taxonomy" id="2833579"/>
    <lineage>
        <taxon>Bacteria</taxon>
        <taxon>Bacillati</taxon>
        <taxon>Bacillota</taxon>
        <taxon>Bacilli</taxon>
        <taxon>Bacillales</taxon>
        <taxon>Bacillaceae</taxon>
        <taxon>Neobacillus</taxon>
    </lineage>
</organism>
<feature type="transmembrane region" description="Helical" evidence="1">
    <location>
        <begin position="7"/>
        <end position="25"/>
    </location>
</feature>
<name>A0A942YV60_9BACI</name>
<dbReference type="EMBL" id="JAGYPF010000003">
    <property type="protein sequence ID" value="MBS4213809.1"/>
    <property type="molecule type" value="Genomic_DNA"/>
</dbReference>
<feature type="transmembrane region" description="Helical" evidence="1">
    <location>
        <begin position="85"/>
        <end position="103"/>
    </location>
</feature>
<accession>A0A942YV60</accession>
<keyword evidence="1" id="KW-0812">Transmembrane</keyword>
<feature type="transmembrane region" description="Helical" evidence="1">
    <location>
        <begin position="62"/>
        <end position="79"/>
    </location>
</feature>
<keyword evidence="3" id="KW-1185">Reference proteome</keyword>
<dbReference type="AlphaFoldDB" id="A0A942YV60"/>
<keyword evidence="1" id="KW-1133">Transmembrane helix</keyword>
<evidence type="ECO:0000313" key="2">
    <source>
        <dbReference type="EMBL" id="MBS4213809.1"/>
    </source>
</evidence>
<proteinExistence type="predicted"/>
<comment type="caution">
    <text evidence="2">The sequence shown here is derived from an EMBL/GenBank/DDBJ whole genome shotgun (WGS) entry which is preliminary data.</text>
</comment>
<evidence type="ECO:0000256" key="1">
    <source>
        <dbReference type="SAM" id="Phobius"/>
    </source>
</evidence>